<feature type="chain" id="PRO_5040400111" evidence="2">
    <location>
        <begin position="16"/>
        <end position="71"/>
    </location>
</feature>
<keyword evidence="4" id="KW-1185">Reference proteome</keyword>
<gene>
    <name evidence="3" type="ORF">HOLleu_04207</name>
</gene>
<accession>A0A9Q1HKP0</accession>
<feature type="signal peptide" evidence="2">
    <location>
        <begin position="1"/>
        <end position="15"/>
    </location>
</feature>
<keyword evidence="1" id="KW-0812">Transmembrane</keyword>
<comment type="caution">
    <text evidence="3">The sequence shown here is derived from an EMBL/GenBank/DDBJ whole genome shotgun (WGS) entry which is preliminary data.</text>
</comment>
<organism evidence="3 4">
    <name type="scientific">Holothuria leucospilota</name>
    <name type="common">Black long sea cucumber</name>
    <name type="synonym">Mertensiothuria leucospilota</name>
    <dbReference type="NCBI Taxonomy" id="206669"/>
    <lineage>
        <taxon>Eukaryota</taxon>
        <taxon>Metazoa</taxon>
        <taxon>Echinodermata</taxon>
        <taxon>Eleutherozoa</taxon>
        <taxon>Echinozoa</taxon>
        <taxon>Holothuroidea</taxon>
        <taxon>Aspidochirotacea</taxon>
        <taxon>Aspidochirotida</taxon>
        <taxon>Holothuriidae</taxon>
        <taxon>Holothuria</taxon>
    </lineage>
</organism>
<evidence type="ECO:0000256" key="2">
    <source>
        <dbReference type="SAM" id="SignalP"/>
    </source>
</evidence>
<name>A0A9Q1HKP0_HOLLE</name>
<protein>
    <submittedName>
        <fullName evidence="3">Uncharacterized protein</fullName>
    </submittedName>
</protein>
<feature type="transmembrane region" description="Helical" evidence="1">
    <location>
        <begin position="30"/>
        <end position="51"/>
    </location>
</feature>
<dbReference type="EMBL" id="JAIZAY010000001">
    <property type="protein sequence ID" value="KAJ8050849.1"/>
    <property type="molecule type" value="Genomic_DNA"/>
</dbReference>
<evidence type="ECO:0000313" key="4">
    <source>
        <dbReference type="Proteomes" id="UP001152320"/>
    </source>
</evidence>
<dbReference type="Proteomes" id="UP001152320">
    <property type="component" value="Chromosome 1"/>
</dbReference>
<keyword evidence="1" id="KW-1133">Transmembrane helix</keyword>
<reference evidence="3" key="1">
    <citation type="submission" date="2021-10" db="EMBL/GenBank/DDBJ databases">
        <title>Tropical sea cucumber genome reveals ecological adaptation and Cuvierian tubules defense mechanism.</title>
        <authorList>
            <person name="Chen T."/>
        </authorList>
    </citation>
    <scope>NUCLEOTIDE SEQUENCE</scope>
    <source>
        <strain evidence="3">Nanhai2018</strain>
        <tissue evidence="3">Muscle</tissue>
    </source>
</reference>
<evidence type="ECO:0000313" key="3">
    <source>
        <dbReference type="EMBL" id="KAJ8050849.1"/>
    </source>
</evidence>
<proteinExistence type="predicted"/>
<sequence>MFSLTAILANVVVAAMDVPDKYDDEMAVALVVLNVFVIAIVAGELVVGLFIQLRNFGCYKKNVVSGGILQK</sequence>
<dbReference type="AlphaFoldDB" id="A0A9Q1HKP0"/>
<evidence type="ECO:0000256" key="1">
    <source>
        <dbReference type="SAM" id="Phobius"/>
    </source>
</evidence>
<keyword evidence="2" id="KW-0732">Signal</keyword>
<keyword evidence="1" id="KW-0472">Membrane</keyword>